<comment type="similarity">
    <text evidence="1">Belongs to the nicotianamine synthase (NAS)-like family.</text>
</comment>
<dbReference type="GO" id="GO:0030410">
    <property type="term" value="F:nicotianamine synthase activity"/>
    <property type="evidence" value="ECO:0007669"/>
    <property type="project" value="InterPro"/>
</dbReference>
<dbReference type="EMBL" id="ML996206">
    <property type="protein sequence ID" value="KAF2730940.1"/>
    <property type="molecule type" value="Genomic_DNA"/>
</dbReference>
<gene>
    <name evidence="5" type="ORF">EJ04DRAFT_472874</name>
</gene>
<name>A0A9P4QR35_9PLEO</name>
<dbReference type="PANTHER" id="PTHR32266:SF12">
    <property type="entry name" value="NICOTIANAMINE SYNTHASE 3"/>
    <property type="match status" value="1"/>
</dbReference>
<dbReference type="PROSITE" id="PS51142">
    <property type="entry name" value="NAS"/>
    <property type="match status" value="1"/>
</dbReference>
<comment type="caution">
    <text evidence="5">The sequence shown here is derived from an EMBL/GenBank/DDBJ whole genome shotgun (WGS) entry which is preliminary data.</text>
</comment>
<feature type="compositionally biased region" description="Polar residues" evidence="4">
    <location>
        <begin position="40"/>
        <end position="67"/>
    </location>
</feature>
<keyword evidence="6" id="KW-1185">Reference proteome</keyword>
<evidence type="ECO:0008006" key="7">
    <source>
        <dbReference type="Google" id="ProtNLM"/>
    </source>
</evidence>
<dbReference type="OrthoDB" id="1858069at2759"/>
<evidence type="ECO:0000256" key="4">
    <source>
        <dbReference type="SAM" id="MobiDB-lite"/>
    </source>
</evidence>
<dbReference type="Proteomes" id="UP000799444">
    <property type="component" value="Unassembled WGS sequence"/>
</dbReference>
<proteinExistence type="inferred from homology"/>
<dbReference type="AlphaFoldDB" id="A0A9P4QR35"/>
<evidence type="ECO:0000256" key="2">
    <source>
        <dbReference type="ARBA" id="ARBA00022679"/>
    </source>
</evidence>
<dbReference type="PANTHER" id="PTHR32266">
    <property type="entry name" value="NICOTIANAMINE SYNTHASE 3"/>
    <property type="match status" value="1"/>
</dbReference>
<evidence type="ECO:0000313" key="5">
    <source>
        <dbReference type="EMBL" id="KAF2730940.1"/>
    </source>
</evidence>
<dbReference type="GO" id="GO:0030418">
    <property type="term" value="P:nicotianamine biosynthetic process"/>
    <property type="evidence" value="ECO:0007669"/>
    <property type="project" value="InterPro"/>
</dbReference>
<reference evidence="5" key="1">
    <citation type="journal article" date="2020" name="Stud. Mycol.">
        <title>101 Dothideomycetes genomes: a test case for predicting lifestyles and emergence of pathogens.</title>
        <authorList>
            <person name="Haridas S."/>
            <person name="Albert R."/>
            <person name="Binder M."/>
            <person name="Bloem J."/>
            <person name="Labutti K."/>
            <person name="Salamov A."/>
            <person name="Andreopoulos B."/>
            <person name="Baker S."/>
            <person name="Barry K."/>
            <person name="Bills G."/>
            <person name="Bluhm B."/>
            <person name="Cannon C."/>
            <person name="Castanera R."/>
            <person name="Culley D."/>
            <person name="Daum C."/>
            <person name="Ezra D."/>
            <person name="Gonzalez J."/>
            <person name="Henrissat B."/>
            <person name="Kuo A."/>
            <person name="Liang C."/>
            <person name="Lipzen A."/>
            <person name="Lutzoni F."/>
            <person name="Magnuson J."/>
            <person name="Mondo S."/>
            <person name="Nolan M."/>
            <person name="Ohm R."/>
            <person name="Pangilinan J."/>
            <person name="Park H.-J."/>
            <person name="Ramirez L."/>
            <person name="Alfaro M."/>
            <person name="Sun H."/>
            <person name="Tritt A."/>
            <person name="Yoshinaga Y."/>
            <person name="Zwiers L.-H."/>
            <person name="Turgeon B."/>
            <person name="Goodwin S."/>
            <person name="Spatafora J."/>
            <person name="Crous P."/>
            <person name="Grigoriev I."/>
        </authorList>
    </citation>
    <scope>NUCLEOTIDE SEQUENCE</scope>
    <source>
        <strain evidence="5">CBS 125425</strain>
    </source>
</reference>
<evidence type="ECO:0000256" key="1">
    <source>
        <dbReference type="ARBA" id="ARBA00007009"/>
    </source>
</evidence>
<sequence>MTISNGDKTPEKTATGTIRDKNDSPLQFEATKASHRQTLHDLSSASTAAAQEAPSTTKSSAQEATLPTTKSSALTALSAPPTQELISTASSIAAEISFIHTTLLTLPTLSPHPRLNSLLTRLVHLCTAPYPPPLVSLILSTPPIPSITTSLRTLCALSESALESHWSSYILSSPNASAALQKFPYHENYQALCAVETYLLTPFLPSPPKNITFIGSGPLPLSSIHLSQTFPAAHVWNLDRDAPALTAGHSLCAALGVAQRMAWVQRDVHHLAPEREDWEDSEVVFLAALV</sequence>
<accession>A0A9P4QR35</accession>
<feature type="compositionally biased region" description="Polar residues" evidence="4">
    <location>
        <begin position="1"/>
        <end position="16"/>
    </location>
</feature>
<dbReference type="InterPro" id="IPR004298">
    <property type="entry name" value="Nicotian_synth"/>
</dbReference>
<dbReference type="Gene3D" id="3.40.50.150">
    <property type="entry name" value="Vaccinia Virus protein VP39"/>
    <property type="match status" value="1"/>
</dbReference>
<keyword evidence="2" id="KW-0808">Transferase</keyword>
<organism evidence="5 6">
    <name type="scientific">Polyplosphaeria fusca</name>
    <dbReference type="NCBI Taxonomy" id="682080"/>
    <lineage>
        <taxon>Eukaryota</taxon>
        <taxon>Fungi</taxon>
        <taxon>Dikarya</taxon>
        <taxon>Ascomycota</taxon>
        <taxon>Pezizomycotina</taxon>
        <taxon>Dothideomycetes</taxon>
        <taxon>Pleosporomycetidae</taxon>
        <taxon>Pleosporales</taxon>
        <taxon>Tetraplosphaeriaceae</taxon>
        <taxon>Polyplosphaeria</taxon>
    </lineage>
</organism>
<evidence type="ECO:0000313" key="6">
    <source>
        <dbReference type="Proteomes" id="UP000799444"/>
    </source>
</evidence>
<dbReference type="Pfam" id="PF03059">
    <property type="entry name" value="NAS"/>
    <property type="match status" value="1"/>
</dbReference>
<evidence type="ECO:0000256" key="3">
    <source>
        <dbReference type="ARBA" id="ARBA00022691"/>
    </source>
</evidence>
<keyword evidence="3" id="KW-0949">S-adenosyl-L-methionine</keyword>
<feature type="region of interest" description="Disordered" evidence="4">
    <location>
        <begin position="1"/>
        <end position="67"/>
    </location>
</feature>
<protein>
    <recommendedName>
        <fullName evidence="7">Nicotianamine synthase</fullName>
    </recommendedName>
</protein>
<feature type="non-terminal residue" evidence="5">
    <location>
        <position position="290"/>
    </location>
</feature>
<dbReference type="InterPro" id="IPR029063">
    <property type="entry name" value="SAM-dependent_MTases_sf"/>
</dbReference>